<dbReference type="Proteomes" id="UP001054821">
    <property type="component" value="Chromosome 3"/>
</dbReference>
<dbReference type="AlphaFoldDB" id="A0AAD4W9K6"/>
<comment type="caution">
    <text evidence="1">The sequence shown here is derived from an EMBL/GenBank/DDBJ whole genome shotgun (WGS) entry which is preliminary data.</text>
</comment>
<keyword evidence="2" id="KW-1185">Reference proteome</keyword>
<organism evidence="1 2">
    <name type="scientific">Prunus dulcis</name>
    <name type="common">Almond</name>
    <name type="synonym">Amygdalus dulcis</name>
    <dbReference type="NCBI Taxonomy" id="3755"/>
    <lineage>
        <taxon>Eukaryota</taxon>
        <taxon>Viridiplantae</taxon>
        <taxon>Streptophyta</taxon>
        <taxon>Embryophyta</taxon>
        <taxon>Tracheophyta</taxon>
        <taxon>Spermatophyta</taxon>
        <taxon>Magnoliopsida</taxon>
        <taxon>eudicotyledons</taxon>
        <taxon>Gunneridae</taxon>
        <taxon>Pentapetalae</taxon>
        <taxon>rosids</taxon>
        <taxon>fabids</taxon>
        <taxon>Rosales</taxon>
        <taxon>Rosaceae</taxon>
        <taxon>Amygdaloideae</taxon>
        <taxon>Amygdaleae</taxon>
        <taxon>Prunus</taxon>
    </lineage>
</organism>
<gene>
    <name evidence="1" type="ORF">L3X38_018358</name>
</gene>
<name>A0AAD4W9K6_PRUDU</name>
<sequence>MVLLPGASPRSAQGLALPCPYSEAQCLLAFSSSPAYAGLIPTNSKPLAHVGLASSILDFVSLRPLSTNLQLNHEAKTIAKNIRLDHLLAAKIQN</sequence>
<proteinExistence type="predicted"/>
<accession>A0AAD4W9K6</accession>
<evidence type="ECO:0000313" key="1">
    <source>
        <dbReference type="EMBL" id="KAI5339086.1"/>
    </source>
</evidence>
<dbReference type="EMBL" id="JAJFAZ020000003">
    <property type="protein sequence ID" value="KAI5339086.1"/>
    <property type="molecule type" value="Genomic_DNA"/>
</dbReference>
<evidence type="ECO:0000313" key="2">
    <source>
        <dbReference type="Proteomes" id="UP001054821"/>
    </source>
</evidence>
<protein>
    <submittedName>
        <fullName evidence="1">Uncharacterized protein</fullName>
    </submittedName>
</protein>
<reference evidence="1 2" key="1">
    <citation type="journal article" date="2022" name="G3 (Bethesda)">
        <title>Whole-genome sequence and methylome profiling of the almond [Prunus dulcis (Mill.) D.A. Webb] cultivar 'Nonpareil'.</title>
        <authorList>
            <person name="D'Amico-Willman K.M."/>
            <person name="Ouma W.Z."/>
            <person name="Meulia T."/>
            <person name="Sideli G.M."/>
            <person name="Gradziel T.M."/>
            <person name="Fresnedo-Ramirez J."/>
        </authorList>
    </citation>
    <scope>NUCLEOTIDE SEQUENCE [LARGE SCALE GENOMIC DNA]</scope>
    <source>
        <strain evidence="1">Clone GOH B32 T37-40</strain>
    </source>
</reference>